<feature type="transmembrane region" description="Helical" evidence="1">
    <location>
        <begin position="20"/>
        <end position="40"/>
    </location>
</feature>
<keyword evidence="1" id="KW-0812">Transmembrane</keyword>
<dbReference type="InterPro" id="IPR028087">
    <property type="entry name" value="Tad_N"/>
</dbReference>
<organism evidence="3 4">
    <name type="scientific">Jiella sonneratiae</name>
    <dbReference type="NCBI Taxonomy" id="2816856"/>
    <lineage>
        <taxon>Bacteria</taxon>
        <taxon>Pseudomonadati</taxon>
        <taxon>Pseudomonadota</taxon>
        <taxon>Alphaproteobacteria</taxon>
        <taxon>Hyphomicrobiales</taxon>
        <taxon>Aurantimonadaceae</taxon>
        <taxon>Jiella</taxon>
    </lineage>
</organism>
<dbReference type="EMBL" id="JAFMPY010000028">
    <property type="protein sequence ID" value="MBO0905936.1"/>
    <property type="molecule type" value="Genomic_DNA"/>
</dbReference>
<gene>
    <name evidence="3" type="ORF">J1C47_20000</name>
</gene>
<comment type="caution">
    <text evidence="3">The sequence shown here is derived from an EMBL/GenBank/DDBJ whole genome shotgun (WGS) entry which is preliminary data.</text>
</comment>
<protein>
    <submittedName>
        <fullName evidence="3">Pilus assembly protein</fullName>
    </submittedName>
</protein>
<sequence length="473" mass="51062">MPGGPSSKRHLCDDGGTVAVIFALALIPIVLAVGMFIDLARLYNKRTELQAALDSALLAVSARYSSDMSDADIAQVVSSFVAVNFADDVPSFGTPELDSDGAELCVSAEDSIAMTFMQLAKVETMPLKVRSCATMTEERSVEIALVLDVSSSMIENDRFAPLQAAVQRFLDDFSASSKLASRTKISIVPFSSRINIGLEHTSWLKSYGGNAAVPTRWTNPYSVYSSSSYSRDYWIDGVTPVMYNSKNYYWMGCIEPREDVEVKDNGGSAGPYGFTDATPTASAFVAMDSNSGSSQSFCPPPITPLSNDYATLSTAVSKLTSEGSTRLDAGVMGGWYTLSPKWRGVWGSDTTSPADYSSKVHKVMVFMTDGWMNTQYGKSSGKLDWFCTYSQSTTTSSVCNDAAYAGMLSICDAMKSNGIEIYTLSYGDSADTTNIAKCATDTSYYYAASTSDVNDIYEAIARAIRGRSVRIVQ</sequence>
<name>A0ABS3JBH1_9HYPH</name>
<evidence type="ECO:0000256" key="1">
    <source>
        <dbReference type="SAM" id="Phobius"/>
    </source>
</evidence>
<dbReference type="PROSITE" id="PS50234">
    <property type="entry name" value="VWFA"/>
    <property type="match status" value="1"/>
</dbReference>
<dbReference type="Proteomes" id="UP000664288">
    <property type="component" value="Unassembled WGS sequence"/>
</dbReference>
<keyword evidence="1" id="KW-1133">Transmembrane helix</keyword>
<evidence type="ECO:0000313" key="4">
    <source>
        <dbReference type="Proteomes" id="UP000664288"/>
    </source>
</evidence>
<dbReference type="SUPFAM" id="SSF53300">
    <property type="entry name" value="vWA-like"/>
    <property type="match status" value="1"/>
</dbReference>
<keyword evidence="1" id="KW-0472">Membrane</keyword>
<dbReference type="Pfam" id="PF13400">
    <property type="entry name" value="Tad"/>
    <property type="match status" value="1"/>
</dbReference>
<dbReference type="InterPro" id="IPR036465">
    <property type="entry name" value="vWFA_dom_sf"/>
</dbReference>
<reference evidence="3 4" key="1">
    <citation type="submission" date="2021-03" db="EMBL/GenBank/DDBJ databases">
        <title>Whole genome sequence of Jiella sp. MQZ13P-4.</title>
        <authorList>
            <person name="Tuo L."/>
        </authorList>
    </citation>
    <scope>NUCLEOTIDE SEQUENCE [LARGE SCALE GENOMIC DNA]</scope>
    <source>
        <strain evidence="3 4">MQZ13P-4</strain>
    </source>
</reference>
<dbReference type="InterPro" id="IPR002035">
    <property type="entry name" value="VWF_A"/>
</dbReference>
<dbReference type="Gene3D" id="3.40.50.410">
    <property type="entry name" value="von Willebrand factor, type A domain"/>
    <property type="match status" value="2"/>
</dbReference>
<feature type="domain" description="VWFA" evidence="2">
    <location>
        <begin position="142"/>
        <end position="460"/>
    </location>
</feature>
<evidence type="ECO:0000313" key="3">
    <source>
        <dbReference type="EMBL" id="MBO0905936.1"/>
    </source>
</evidence>
<evidence type="ECO:0000259" key="2">
    <source>
        <dbReference type="PROSITE" id="PS50234"/>
    </source>
</evidence>
<proteinExistence type="predicted"/>
<keyword evidence="4" id="KW-1185">Reference proteome</keyword>
<accession>A0ABS3JBH1</accession>